<organism evidence="3 4">
    <name type="scientific">Proteus cibi</name>
    <dbReference type="NCBI Taxonomy" id="2050966"/>
    <lineage>
        <taxon>Bacteria</taxon>
        <taxon>Pseudomonadati</taxon>
        <taxon>Pseudomonadota</taxon>
        <taxon>Gammaproteobacteria</taxon>
        <taxon>Enterobacterales</taxon>
        <taxon>Morganellaceae</taxon>
        <taxon>Proteus</taxon>
    </lineage>
</organism>
<feature type="coiled-coil region" evidence="1">
    <location>
        <begin position="65"/>
        <end position="159"/>
    </location>
</feature>
<evidence type="ECO:0000256" key="2">
    <source>
        <dbReference type="SAM" id="SignalP"/>
    </source>
</evidence>
<keyword evidence="2" id="KW-0732">Signal</keyword>
<evidence type="ECO:0008006" key="5">
    <source>
        <dbReference type="Google" id="ProtNLM"/>
    </source>
</evidence>
<dbReference type="EMBL" id="JAMZOO010000004">
    <property type="protein sequence ID" value="MEB6857894.1"/>
    <property type="molecule type" value="Genomic_DNA"/>
</dbReference>
<name>A0ABU6EIL1_9GAMM</name>
<sequence length="163" mass="18156">MMKFLPLSLVGMTLLLSGCVTNPADCDPTAGDVSIITKFNCNYSGTYDNRIEQKKAILGNEQALNKEFKAVLAAIEKEKQQTNASLKTQQANQRALNQSMTNLLNQIRQKTKGQNDIQKQINDIDKQMKAAQNNPSKSVMEKQLELENLQNQVISLQSDLGLK</sequence>
<accession>A0ABU6EIL1</accession>
<keyword evidence="1" id="KW-0175">Coiled coil</keyword>
<dbReference type="Proteomes" id="UP001332939">
    <property type="component" value="Unassembled WGS sequence"/>
</dbReference>
<evidence type="ECO:0000313" key="4">
    <source>
        <dbReference type="Proteomes" id="UP001332939"/>
    </source>
</evidence>
<protein>
    <recommendedName>
        <fullName evidence="5">Lipoprotein</fullName>
    </recommendedName>
</protein>
<keyword evidence="4" id="KW-1185">Reference proteome</keyword>
<comment type="caution">
    <text evidence="3">The sequence shown here is derived from an EMBL/GenBank/DDBJ whole genome shotgun (WGS) entry which is preliminary data.</text>
</comment>
<dbReference type="PROSITE" id="PS51257">
    <property type="entry name" value="PROKAR_LIPOPROTEIN"/>
    <property type="match status" value="1"/>
</dbReference>
<dbReference type="RefSeq" id="WP_023583179.1">
    <property type="nucleotide sequence ID" value="NZ_JAMZOO010000004.1"/>
</dbReference>
<evidence type="ECO:0000256" key="1">
    <source>
        <dbReference type="SAM" id="Coils"/>
    </source>
</evidence>
<gene>
    <name evidence="3" type="ORF">NA736_12735</name>
</gene>
<feature type="chain" id="PRO_5047180780" description="Lipoprotein" evidence="2">
    <location>
        <begin position="24"/>
        <end position="163"/>
    </location>
</feature>
<feature type="signal peptide" evidence="2">
    <location>
        <begin position="1"/>
        <end position="23"/>
    </location>
</feature>
<proteinExistence type="predicted"/>
<reference evidence="3 4" key="1">
    <citation type="submission" date="2022-05" db="EMBL/GenBank/DDBJ databases">
        <title>Whole genome sequences of Escherichia coli of fish isolates collected from Assam, India.</title>
        <authorList>
            <person name="Sudha S."/>
            <person name="Muneeb K.H."/>
            <person name="Rakshit O."/>
            <person name="Mendem S.K."/>
            <person name="Raisen C."/>
            <person name="Holmes M.A."/>
            <person name="Shome B.R."/>
            <person name="Sivaraman G.K."/>
        </authorList>
    </citation>
    <scope>NUCLEOTIDE SEQUENCE [LARGE SCALE GENOMIC DNA]</scope>
    <source>
        <strain evidence="3 4">278</strain>
    </source>
</reference>
<evidence type="ECO:0000313" key="3">
    <source>
        <dbReference type="EMBL" id="MEB6857894.1"/>
    </source>
</evidence>